<dbReference type="EnsemblMetazoa" id="MESCA004814-RA">
    <property type="protein sequence ID" value="MESCA004814-PA"/>
    <property type="gene ID" value="MESCA004814"/>
</dbReference>
<name>T1GMN6_MEGSC</name>
<dbReference type="Proteomes" id="UP000015102">
    <property type="component" value="Unassembled WGS sequence"/>
</dbReference>
<proteinExistence type="predicted"/>
<evidence type="ECO:0000313" key="1">
    <source>
        <dbReference type="EnsemblMetazoa" id="MESCA004814-PA"/>
    </source>
</evidence>
<evidence type="ECO:0000313" key="2">
    <source>
        <dbReference type="Proteomes" id="UP000015102"/>
    </source>
</evidence>
<dbReference type="STRING" id="36166.T1GMN6"/>
<dbReference type="EMBL" id="CAQQ02065121">
    <property type="status" value="NOT_ANNOTATED_CDS"/>
    <property type="molecule type" value="Genomic_DNA"/>
</dbReference>
<sequence>MPAYTIFNTVLKLTEEKIQTVLSLKSNVLSVANESNSSNSEFSDMEKEVLKSQMSILVSAAKFASMKRTYKQNFDKFTEGFHAFFDSVKSRVEMFNNILSNSEDIDKIISDYITQYNTITYKKMQNEDLRKEIELCKSKVLQNKQLIDNDSITFVTLKDIYNNIQNSANKIQYEILGMSQIKDKISFWKNTIAGEFISMKQKNNRLQSSFMNSSVGLVGRMDITNSTLDLTAEQGEGVFSSTKLDNDATLSVTLQKFGDISMFAQKRFTMPNHLINAN</sequence>
<dbReference type="EMBL" id="CAQQ02065122">
    <property type="status" value="NOT_ANNOTATED_CDS"/>
    <property type="molecule type" value="Genomic_DNA"/>
</dbReference>
<dbReference type="HOGENOM" id="CLU_1002172_0_0_1"/>
<reference evidence="2" key="1">
    <citation type="submission" date="2013-02" db="EMBL/GenBank/DDBJ databases">
        <authorList>
            <person name="Hughes D."/>
        </authorList>
    </citation>
    <scope>NUCLEOTIDE SEQUENCE</scope>
    <source>
        <strain>Durham</strain>
        <strain evidence="2">NC isolate 2 -- Noor lab</strain>
    </source>
</reference>
<reference evidence="1" key="2">
    <citation type="submission" date="2015-06" db="UniProtKB">
        <authorList>
            <consortium name="EnsemblMetazoa"/>
        </authorList>
    </citation>
    <scope>IDENTIFICATION</scope>
</reference>
<organism evidence="1 2">
    <name type="scientific">Megaselia scalaris</name>
    <name type="common">Humpbacked fly</name>
    <name type="synonym">Phora scalaris</name>
    <dbReference type="NCBI Taxonomy" id="36166"/>
    <lineage>
        <taxon>Eukaryota</taxon>
        <taxon>Metazoa</taxon>
        <taxon>Ecdysozoa</taxon>
        <taxon>Arthropoda</taxon>
        <taxon>Hexapoda</taxon>
        <taxon>Insecta</taxon>
        <taxon>Pterygota</taxon>
        <taxon>Neoptera</taxon>
        <taxon>Endopterygota</taxon>
        <taxon>Diptera</taxon>
        <taxon>Brachycera</taxon>
        <taxon>Muscomorpha</taxon>
        <taxon>Platypezoidea</taxon>
        <taxon>Phoridae</taxon>
        <taxon>Megaseliini</taxon>
        <taxon>Megaselia</taxon>
    </lineage>
</organism>
<dbReference type="AlphaFoldDB" id="T1GMN6"/>
<keyword evidence="2" id="KW-1185">Reference proteome</keyword>
<protein>
    <submittedName>
        <fullName evidence="1">Uncharacterized protein</fullName>
    </submittedName>
</protein>
<accession>T1GMN6</accession>